<reference evidence="2" key="2">
    <citation type="submission" date="2024-07" db="EMBL/GenBank/DDBJ databases">
        <title>Streptomyces haneummycinica sp. nov., a new antibiotic-producing actinobacterium isolated from marine sediment.</title>
        <authorList>
            <person name="Uemura M."/>
            <person name="Hamada M."/>
            <person name="Hirano S."/>
            <person name="Kobayashi K."/>
            <person name="Ohshiro T."/>
            <person name="Kobayashi T."/>
            <person name="Terahara T."/>
        </authorList>
    </citation>
    <scope>NUCLEOTIDE SEQUENCE</scope>
    <source>
        <strain evidence="2">KM77-8</strain>
    </source>
</reference>
<dbReference type="SUPFAM" id="SSF51735">
    <property type="entry name" value="NAD(P)-binding Rossmann-fold domains"/>
    <property type="match status" value="1"/>
</dbReference>
<evidence type="ECO:0000313" key="2">
    <source>
        <dbReference type="EMBL" id="BFO14386.1"/>
    </source>
</evidence>
<dbReference type="AlphaFoldDB" id="A0AAT9HAD7"/>
<dbReference type="Gene3D" id="3.40.50.720">
    <property type="entry name" value="NAD(P)-binding Rossmann-like Domain"/>
    <property type="match status" value="1"/>
</dbReference>
<accession>A0AAT9HAD7</accession>
<dbReference type="InterPro" id="IPR052718">
    <property type="entry name" value="NmrA-type_oxidoreductase"/>
</dbReference>
<evidence type="ECO:0000259" key="1">
    <source>
        <dbReference type="Pfam" id="PF13460"/>
    </source>
</evidence>
<proteinExistence type="predicted"/>
<gene>
    <name evidence="2" type="ORF">SHKM778_07740</name>
</gene>
<dbReference type="PANTHER" id="PTHR47129:SF1">
    <property type="entry name" value="NMRA-LIKE DOMAIN-CONTAINING PROTEIN"/>
    <property type="match status" value="1"/>
</dbReference>
<dbReference type="PANTHER" id="PTHR47129">
    <property type="entry name" value="QUINONE OXIDOREDUCTASE 2"/>
    <property type="match status" value="1"/>
</dbReference>
<dbReference type="Gene3D" id="3.90.25.10">
    <property type="entry name" value="UDP-galactose 4-epimerase, domain 1"/>
    <property type="match status" value="1"/>
</dbReference>
<feature type="domain" description="NAD(P)-binding" evidence="1">
    <location>
        <begin position="21"/>
        <end position="197"/>
    </location>
</feature>
<sequence length="298" mass="30988">MAYPHPHHPWEFRIMSIVVTGATGHLGRHVVAQLLEKVPAEQITAVVRSAEKAADLAGRGVRIAVADYNAPETFDGLFAAGDKVLLISGNEFDKGRVGQHQVVIDAAKAAGVALLAYTSAPGTLTAALADDHRATEKVLLGSGVPYTLLRNGWYHENYTENLAPVLEHDAVLAAAGEGRVSSASRADYAAAAVAVLTGEGHENATYELGGDVAWSFAEYAAELSRQTGRKIVYNPVTPEALTGILAGAGIPEPMAAILAGTEVSIGKGELVVESGDLSRLAGRPTTPLAEAVAAALKN</sequence>
<dbReference type="Pfam" id="PF13460">
    <property type="entry name" value="NAD_binding_10"/>
    <property type="match status" value="1"/>
</dbReference>
<reference evidence="2" key="1">
    <citation type="submission" date="2024-06" db="EMBL/GenBank/DDBJ databases">
        <authorList>
            <consortium name="consrtm"/>
            <person name="Uemura M."/>
            <person name="Terahara T."/>
        </authorList>
    </citation>
    <scope>NUCLEOTIDE SEQUENCE</scope>
    <source>
        <strain evidence="2">KM77-8</strain>
    </source>
</reference>
<dbReference type="CDD" id="cd05269">
    <property type="entry name" value="TMR_SDR_a"/>
    <property type="match status" value="1"/>
</dbReference>
<dbReference type="InterPro" id="IPR036291">
    <property type="entry name" value="NAD(P)-bd_dom_sf"/>
</dbReference>
<dbReference type="InterPro" id="IPR016040">
    <property type="entry name" value="NAD(P)-bd_dom"/>
</dbReference>
<dbReference type="EMBL" id="AP035768">
    <property type="protein sequence ID" value="BFO14386.1"/>
    <property type="molecule type" value="Genomic_DNA"/>
</dbReference>
<organism evidence="2">
    <name type="scientific">Streptomyces haneummycinicus</name>
    <dbReference type="NCBI Taxonomy" id="3074435"/>
    <lineage>
        <taxon>Bacteria</taxon>
        <taxon>Bacillati</taxon>
        <taxon>Actinomycetota</taxon>
        <taxon>Actinomycetes</taxon>
        <taxon>Kitasatosporales</taxon>
        <taxon>Streptomycetaceae</taxon>
        <taxon>Streptomyces</taxon>
    </lineage>
</organism>
<protein>
    <submittedName>
        <fullName evidence="2">SDR family oxidoreductase</fullName>
    </submittedName>
</protein>
<name>A0AAT9HAD7_9ACTN</name>